<dbReference type="EMBL" id="CAJPEX010019931">
    <property type="protein sequence ID" value="CAG0925842.1"/>
    <property type="molecule type" value="Genomic_DNA"/>
</dbReference>
<keyword evidence="2" id="KW-1185">Reference proteome</keyword>
<reference evidence="1" key="1">
    <citation type="submission" date="2020-11" db="EMBL/GenBank/DDBJ databases">
        <authorList>
            <person name="Tran Van P."/>
        </authorList>
    </citation>
    <scope>NUCLEOTIDE SEQUENCE</scope>
</reference>
<name>A0A7R9GLM0_9CRUS</name>
<dbReference type="OrthoDB" id="14911at2759"/>
<sequence>MLGTRDSEVAVIIEDGEMIEGVMNGVEVQVSKYASSLRKQLFKEHLGLLPEQNETNSSAVMREDYDVSDPIAADFWNNVWLATAENNTRIYEKTFSVMPTDKAKSFAALKEMQRTVPLAISDMDTAREVLKGIRGYLVQMP</sequence>
<accession>A0A7R9GLM0</accession>
<gene>
    <name evidence="1" type="ORF">NMOB1V02_LOCUS13292</name>
</gene>
<evidence type="ECO:0000313" key="2">
    <source>
        <dbReference type="Proteomes" id="UP000678499"/>
    </source>
</evidence>
<evidence type="ECO:0000313" key="1">
    <source>
        <dbReference type="EMBL" id="CAD7285690.1"/>
    </source>
</evidence>
<protein>
    <submittedName>
        <fullName evidence="1">Uncharacterized protein</fullName>
    </submittedName>
</protein>
<dbReference type="AlphaFoldDB" id="A0A7R9GLM0"/>
<proteinExistence type="predicted"/>
<feature type="non-terminal residue" evidence="1">
    <location>
        <position position="1"/>
    </location>
</feature>
<dbReference type="Proteomes" id="UP000678499">
    <property type="component" value="Unassembled WGS sequence"/>
</dbReference>
<dbReference type="EMBL" id="OA901968">
    <property type="protein sequence ID" value="CAD7285690.1"/>
    <property type="molecule type" value="Genomic_DNA"/>
</dbReference>
<organism evidence="1">
    <name type="scientific">Notodromas monacha</name>
    <dbReference type="NCBI Taxonomy" id="399045"/>
    <lineage>
        <taxon>Eukaryota</taxon>
        <taxon>Metazoa</taxon>
        <taxon>Ecdysozoa</taxon>
        <taxon>Arthropoda</taxon>
        <taxon>Crustacea</taxon>
        <taxon>Oligostraca</taxon>
        <taxon>Ostracoda</taxon>
        <taxon>Podocopa</taxon>
        <taxon>Podocopida</taxon>
        <taxon>Cypridocopina</taxon>
        <taxon>Cypridoidea</taxon>
        <taxon>Cyprididae</taxon>
        <taxon>Notodromas</taxon>
    </lineage>
</organism>